<dbReference type="RefSeq" id="WP_092651787.1">
    <property type="nucleotide sequence ID" value="NZ_LT629732.1"/>
</dbReference>
<feature type="transmembrane region" description="Helical" evidence="2">
    <location>
        <begin position="264"/>
        <end position="284"/>
    </location>
</feature>
<dbReference type="PANTHER" id="PTHR36833:SF2">
    <property type="entry name" value="SLR0610 PROTEIN"/>
    <property type="match status" value="1"/>
</dbReference>
<dbReference type="PANTHER" id="PTHR36833">
    <property type="entry name" value="SLR0610 PROTEIN-RELATED"/>
    <property type="match status" value="1"/>
</dbReference>
<gene>
    <name evidence="3" type="ORF">SAMN04489717_1470</name>
</gene>
<dbReference type="OrthoDB" id="9788195at2"/>
<feature type="transmembrane region" description="Helical" evidence="2">
    <location>
        <begin position="185"/>
        <end position="212"/>
    </location>
</feature>
<feature type="transmembrane region" description="Helical" evidence="2">
    <location>
        <begin position="152"/>
        <end position="173"/>
    </location>
</feature>
<evidence type="ECO:0000256" key="1">
    <source>
        <dbReference type="SAM" id="MobiDB-lite"/>
    </source>
</evidence>
<dbReference type="InterPro" id="IPR010390">
    <property type="entry name" value="ABC-2_transporter-like"/>
</dbReference>
<evidence type="ECO:0000256" key="2">
    <source>
        <dbReference type="SAM" id="Phobius"/>
    </source>
</evidence>
<accession>A0A1H1P3K4</accession>
<protein>
    <submittedName>
        <fullName evidence="3">ABC-2 type transport system permease protein</fullName>
    </submittedName>
</protein>
<keyword evidence="4" id="KW-1185">Reference proteome</keyword>
<reference evidence="3 4" key="1">
    <citation type="submission" date="2016-10" db="EMBL/GenBank/DDBJ databases">
        <authorList>
            <person name="de Groot N.N."/>
        </authorList>
    </citation>
    <scope>NUCLEOTIDE SEQUENCE [LARGE SCALE GENOMIC DNA]</scope>
    <source>
        <strain evidence="3 4">DSM 22024</strain>
    </source>
</reference>
<dbReference type="Proteomes" id="UP000198983">
    <property type="component" value="Chromosome I"/>
</dbReference>
<proteinExistence type="predicted"/>
<keyword evidence="2" id="KW-0472">Membrane</keyword>
<evidence type="ECO:0000313" key="3">
    <source>
        <dbReference type="EMBL" id="SDS05620.1"/>
    </source>
</evidence>
<keyword evidence="2" id="KW-1133">Transmembrane helix</keyword>
<sequence length="300" mass="32725">MTTPTPTPAPAPAPAPAPTPTRTYADPRDPIDRTWLRRQVRHLRLWRRFLSQAVVRETHYRAHFVTTLAVGVVQLGLALVPILLLYGYTDDLRGWSQAQVLTLVGVYQVVTGVLAAFVAPNLNRMTTYITEGELDVVLVRPVSSQFYLTLRWINVAELGNVASGLVLLVFGLVRSGAAPNPFEVVQALVLAACGTVLLASVWCAMSFTAFWIQSVNPIGMLYTSLAESGRYPLVFFPFAVRTFLTFVFPVAFASTLPAQALHGGVGWLPVMGGVALTVVVVTLVRAQWRRGLRSYASASS</sequence>
<dbReference type="AlphaFoldDB" id="A0A1H1P3K4"/>
<feature type="region of interest" description="Disordered" evidence="1">
    <location>
        <begin position="1"/>
        <end position="28"/>
    </location>
</feature>
<feature type="transmembrane region" description="Helical" evidence="2">
    <location>
        <begin position="233"/>
        <end position="252"/>
    </location>
</feature>
<dbReference type="Pfam" id="PF06182">
    <property type="entry name" value="ABC2_membrane_6"/>
    <property type="match status" value="1"/>
</dbReference>
<evidence type="ECO:0000313" key="4">
    <source>
        <dbReference type="Proteomes" id="UP000198983"/>
    </source>
</evidence>
<name>A0A1H1P3K4_9ACTN</name>
<keyword evidence="2" id="KW-0812">Transmembrane</keyword>
<feature type="transmembrane region" description="Helical" evidence="2">
    <location>
        <begin position="64"/>
        <end position="88"/>
    </location>
</feature>
<organism evidence="3 4">
    <name type="scientific">Actinopolymorpha singaporensis</name>
    <dbReference type="NCBI Taxonomy" id="117157"/>
    <lineage>
        <taxon>Bacteria</taxon>
        <taxon>Bacillati</taxon>
        <taxon>Actinomycetota</taxon>
        <taxon>Actinomycetes</taxon>
        <taxon>Propionibacteriales</taxon>
        <taxon>Actinopolymorphaceae</taxon>
        <taxon>Actinopolymorpha</taxon>
    </lineage>
</organism>
<dbReference type="STRING" id="117157.SAMN04489717_1470"/>
<dbReference type="EMBL" id="LT629732">
    <property type="protein sequence ID" value="SDS05620.1"/>
    <property type="molecule type" value="Genomic_DNA"/>
</dbReference>
<feature type="compositionally biased region" description="Pro residues" evidence="1">
    <location>
        <begin position="1"/>
        <end position="19"/>
    </location>
</feature>
<feature type="transmembrane region" description="Helical" evidence="2">
    <location>
        <begin position="100"/>
        <end position="119"/>
    </location>
</feature>